<dbReference type="EMBL" id="FRCX01000007">
    <property type="protein sequence ID" value="SHN33001.1"/>
    <property type="molecule type" value="Genomic_DNA"/>
</dbReference>
<reference evidence="3" key="1">
    <citation type="submission" date="2016-11" db="EMBL/GenBank/DDBJ databases">
        <authorList>
            <person name="Varghese N."/>
            <person name="Submissions S."/>
        </authorList>
    </citation>
    <scope>NUCLEOTIDE SEQUENCE [LARGE SCALE GENOMIC DNA]</scope>
    <source>
        <strain evidence="3">Sac-22</strain>
    </source>
</reference>
<dbReference type="NCBIfam" id="TIGR00249">
    <property type="entry name" value="sixA"/>
    <property type="match status" value="1"/>
</dbReference>
<dbReference type="GO" id="GO:0005737">
    <property type="term" value="C:cytoplasm"/>
    <property type="evidence" value="ECO:0007669"/>
    <property type="project" value="InterPro"/>
</dbReference>
<dbReference type="RefSeq" id="WP_072786673.1">
    <property type="nucleotide sequence ID" value="NZ_FRCX01000007.1"/>
</dbReference>
<evidence type="ECO:0000313" key="2">
    <source>
        <dbReference type="EMBL" id="SHN33001.1"/>
    </source>
</evidence>
<dbReference type="PANTHER" id="PTHR20935">
    <property type="entry name" value="PHOSPHOGLYCERATE MUTASE-RELATED"/>
    <property type="match status" value="1"/>
</dbReference>
<dbReference type="GO" id="GO:0101006">
    <property type="term" value="F:protein histidine phosphatase activity"/>
    <property type="evidence" value="ECO:0007669"/>
    <property type="project" value="InterPro"/>
</dbReference>
<dbReference type="SUPFAM" id="SSF53254">
    <property type="entry name" value="Phosphoglycerate mutase-like"/>
    <property type="match status" value="1"/>
</dbReference>
<accession>A0A1M7QNC3</accession>
<dbReference type="CDD" id="cd07067">
    <property type="entry name" value="HP_PGM_like"/>
    <property type="match status" value="1"/>
</dbReference>
<dbReference type="InterPro" id="IPR029033">
    <property type="entry name" value="His_PPase_superfam"/>
</dbReference>
<keyword evidence="3" id="KW-1185">Reference proteome</keyword>
<dbReference type="InterPro" id="IPR051021">
    <property type="entry name" value="Mito_Ser/Thr_phosphatase"/>
</dbReference>
<sequence length="155" mass="17047">MDLILWRHAEAEEAQPGMTDLERALTGKGQKQARRMGQWLNSQLPDSCKILSSPAVRTLQTVEALGRKFKIHTDLAPGADPADILKAVNWPGNKDSVLVVGHQPTLGQVAAMLMTGDDLEWDIRKASAWWFAQRDPGDAMSVYLKAVMAADLVVK</sequence>
<dbReference type="InterPro" id="IPR013078">
    <property type="entry name" value="His_Pase_superF_clade-1"/>
</dbReference>
<dbReference type="OrthoDB" id="9814783at2"/>
<organism evidence="2 3">
    <name type="scientific">Duganella sacchari</name>
    <dbReference type="NCBI Taxonomy" id="551987"/>
    <lineage>
        <taxon>Bacteria</taxon>
        <taxon>Pseudomonadati</taxon>
        <taxon>Pseudomonadota</taxon>
        <taxon>Betaproteobacteria</taxon>
        <taxon>Burkholderiales</taxon>
        <taxon>Oxalobacteraceae</taxon>
        <taxon>Telluria group</taxon>
        <taxon>Duganella</taxon>
    </lineage>
</organism>
<keyword evidence="1" id="KW-0378">Hydrolase</keyword>
<protein>
    <submittedName>
        <fullName evidence="2">Phosphohistidine phosphatase, SixA</fullName>
    </submittedName>
</protein>
<dbReference type="STRING" id="551987.SAMN05192549_107355"/>
<dbReference type="Gene3D" id="3.40.50.1240">
    <property type="entry name" value="Phosphoglycerate mutase-like"/>
    <property type="match status" value="1"/>
</dbReference>
<proteinExistence type="predicted"/>
<evidence type="ECO:0000313" key="3">
    <source>
        <dbReference type="Proteomes" id="UP000184339"/>
    </source>
</evidence>
<name>A0A1M7QNC3_9BURK</name>
<dbReference type="InterPro" id="IPR004449">
    <property type="entry name" value="SixA"/>
</dbReference>
<dbReference type="AlphaFoldDB" id="A0A1M7QNC3"/>
<gene>
    <name evidence="2" type="ORF">SAMN05192549_107355</name>
</gene>
<dbReference type="SMART" id="SM00855">
    <property type="entry name" value="PGAM"/>
    <property type="match status" value="1"/>
</dbReference>
<dbReference type="Pfam" id="PF00300">
    <property type="entry name" value="His_Phos_1"/>
    <property type="match status" value="1"/>
</dbReference>
<evidence type="ECO:0000256" key="1">
    <source>
        <dbReference type="ARBA" id="ARBA00022801"/>
    </source>
</evidence>
<dbReference type="PANTHER" id="PTHR20935:SF1">
    <property type="entry name" value="SLL1549 PROTEIN"/>
    <property type="match status" value="1"/>
</dbReference>
<dbReference type="Proteomes" id="UP000184339">
    <property type="component" value="Unassembled WGS sequence"/>
</dbReference>